<accession>A0A3B0XR83</accession>
<reference evidence="5" key="1">
    <citation type="submission" date="2018-06" db="EMBL/GenBank/DDBJ databases">
        <authorList>
            <person name="Zhirakovskaya E."/>
        </authorList>
    </citation>
    <scope>NUCLEOTIDE SEQUENCE</scope>
</reference>
<dbReference type="InterPro" id="IPR008622">
    <property type="entry name" value="FliT"/>
</dbReference>
<protein>
    <recommendedName>
        <fullName evidence="6">Flagellar protein FliT</fullName>
    </recommendedName>
</protein>
<keyword evidence="2" id="KW-0963">Cytoplasm</keyword>
<dbReference type="EMBL" id="UOFH01000042">
    <property type="protein sequence ID" value="VAW58856.1"/>
    <property type="molecule type" value="Genomic_DNA"/>
</dbReference>
<evidence type="ECO:0008006" key="6">
    <source>
        <dbReference type="Google" id="ProtNLM"/>
    </source>
</evidence>
<dbReference type="AlphaFoldDB" id="A0A3B0XR83"/>
<keyword evidence="3" id="KW-1005">Bacterial flagellum biogenesis</keyword>
<evidence type="ECO:0000256" key="3">
    <source>
        <dbReference type="ARBA" id="ARBA00022795"/>
    </source>
</evidence>
<organism evidence="5">
    <name type="scientific">hydrothermal vent metagenome</name>
    <dbReference type="NCBI Taxonomy" id="652676"/>
    <lineage>
        <taxon>unclassified sequences</taxon>
        <taxon>metagenomes</taxon>
        <taxon>ecological metagenomes</taxon>
    </lineage>
</organism>
<name>A0A3B0XR83_9ZZZZ</name>
<proteinExistence type="predicted"/>
<keyword evidence="4" id="KW-0143">Chaperone</keyword>
<evidence type="ECO:0000313" key="5">
    <source>
        <dbReference type="EMBL" id="VAW58856.1"/>
    </source>
</evidence>
<sequence length="106" mass="12088">MNAEKRHLQWESILKMTEDLQLLSATQNWQKMNDISTQRQARLARFFSVSVTDSEAEIVAQGIQKILKSDQLTKQVCRQHQKGISSEVQKINTGRQALKAYGVSRG</sequence>
<evidence type="ECO:0000256" key="4">
    <source>
        <dbReference type="ARBA" id="ARBA00023186"/>
    </source>
</evidence>
<comment type="subcellular location">
    <subcellularLocation>
        <location evidence="1">Cytoplasm</location>
    </subcellularLocation>
</comment>
<evidence type="ECO:0000256" key="2">
    <source>
        <dbReference type="ARBA" id="ARBA00022490"/>
    </source>
</evidence>
<dbReference type="Pfam" id="PF05400">
    <property type="entry name" value="FliT"/>
    <property type="match status" value="1"/>
</dbReference>
<evidence type="ECO:0000256" key="1">
    <source>
        <dbReference type="ARBA" id="ARBA00004496"/>
    </source>
</evidence>
<dbReference type="Gene3D" id="1.20.58.380">
    <property type="entry name" value="Flagellar protein flit"/>
    <property type="match status" value="1"/>
</dbReference>
<gene>
    <name evidence="5" type="ORF">MNBD_GAMMA08-1601</name>
</gene>